<dbReference type="RefSeq" id="WP_283761958.1">
    <property type="nucleotide sequence ID" value="NZ_JAQPOK010000062.1"/>
</dbReference>
<evidence type="ECO:0000313" key="1">
    <source>
        <dbReference type="EMBL" id="MDJ1178646.1"/>
    </source>
</evidence>
<protein>
    <submittedName>
        <fullName evidence="1">Uncharacterized protein</fullName>
    </submittedName>
</protein>
<sequence length="127" mass="14659">MAQLTLNIPDELAERLRPLQNQLPELLWQLLEIHGYSESTPSTASHSHPESSAVYQEILEFLLQRPTPMEISDFKVSLTVQKRLQTLLDKNREDRLTPSETAELDAYEQLEHLMLLLKVKAYSVMQS</sequence>
<dbReference type="EMBL" id="JAQPOK010000062">
    <property type="protein sequence ID" value="MDJ1178646.1"/>
    <property type="molecule type" value="Genomic_DNA"/>
</dbReference>
<comment type="caution">
    <text evidence="1">The sequence shown here is derived from an EMBL/GenBank/DDBJ whole genome shotgun (WGS) entry which is preliminary data.</text>
</comment>
<keyword evidence="2" id="KW-1185">Reference proteome</keyword>
<reference evidence="1 2" key="1">
    <citation type="submission" date="2023-01" db="EMBL/GenBank/DDBJ databases">
        <title>Novel diversity within Roseofilum (Cyanobacteria; Desertifilaceae) from marine benthic mats with descriptions of four novel species.</title>
        <authorList>
            <person name="Wang Y."/>
            <person name="Berthold D.E."/>
            <person name="Hu J."/>
            <person name="Lefler F.W."/>
            <person name="Laughinghouse H.D. IV."/>
        </authorList>
    </citation>
    <scope>NUCLEOTIDE SEQUENCE [LARGE SCALE GENOMIC DNA]</scope>
    <source>
        <strain evidence="1 2">BLCC-M91</strain>
    </source>
</reference>
<proteinExistence type="predicted"/>
<gene>
    <name evidence="1" type="ORF">PJF56_07210</name>
</gene>
<organism evidence="1 2">
    <name type="scientific">Roseofilum halophilum BLCC-M91</name>
    <dbReference type="NCBI Taxonomy" id="3022259"/>
    <lineage>
        <taxon>Bacteria</taxon>
        <taxon>Bacillati</taxon>
        <taxon>Cyanobacteriota</taxon>
        <taxon>Cyanophyceae</taxon>
        <taxon>Desertifilales</taxon>
        <taxon>Desertifilaceae</taxon>
        <taxon>Roseofilum</taxon>
        <taxon>Roseofilum halophilum</taxon>
    </lineage>
</organism>
<accession>A0ABT7BHJ8</accession>
<dbReference type="Proteomes" id="UP001231370">
    <property type="component" value="Unassembled WGS sequence"/>
</dbReference>
<evidence type="ECO:0000313" key="2">
    <source>
        <dbReference type="Proteomes" id="UP001231370"/>
    </source>
</evidence>
<name>A0ABT7BHJ8_9CYAN</name>